<reference evidence="1" key="1">
    <citation type="journal article" date="2015" name="Nature">
        <title>Complex archaea that bridge the gap between prokaryotes and eukaryotes.</title>
        <authorList>
            <person name="Spang A."/>
            <person name="Saw J.H."/>
            <person name="Jorgensen S.L."/>
            <person name="Zaremba-Niedzwiedzka K."/>
            <person name="Martijn J."/>
            <person name="Lind A.E."/>
            <person name="van Eijk R."/>
            <person name="Schleper C."/>
            <person name="Guy L."/>
            <person name="Ettema T.J."/>
        </authorList>
    </citation>
    <scope>NUCLEOTIDE SEQUENCE</scope>
</reference>
<organism evidence="1">
    <name type="scientific">marine sediment metagenome</name>
    <dbReference type="NCBI Taxonomy" id="412755"/>
    <lineage>
        <taxon>unclassified sequences</taxon>
        <taxon>metagenomes</taxon>
        <taxon>ecological metagenomes</taxon>
    </lineage>
</organism>
<dbReference type="EMBL" id="LAZR01013203">
    <property type="protein sequence ID" value="KKM23066.1"/>
    <property type="molecule type" value="Genomic_DNA"/>
</dbReference>
<sequence length="84" mass="9889">MSTLIFLAGIFALICLPVCGAIFIFRRQHEHQVMDYAKRREEEKNHQWLENIGLRETSFFFNVYGIRLLSIWGIRITATGSWNI</sequence>
<accession>A0A0F9I637</accession>
<comment type="caution">
    <text evidence="1">The sequence shown here is derived from an EMBL/GenBank/DDBJ whole genome shotgun (WGS) entry which is preliminary data.</text>
</comment>
<protein>
    <submittedName>
        <fullName evidence="1">Uncharacterized protein</fullName>
    </submittedName>
</protein>
<dbReference type="AlphaFoldDB" id="A0A0F9I637"/>
<name>A0A0F9I637_9ZZZZ</name>
<evidence type="ECO:0000313" key="1">
    <source>
        <dbReference type="EMBL" id="KKM23066.1"/>
    </source>
</evidence>
<proteinExistence type="predicted"/>
<gene>
    <name evidence="1" type="ORF">LCGC14_1618930</name>
</gene>